<gene>
    <name evidence="1" type="ORF">AVEN_123759_1</name>
</gene>
<accession>A0A4Y2BMD9</accession>
<dbReference type="Proteomes" id="UP000499080">
    <property type="component" value="Unassembled WGS sequence"/>
</dbReference>
<evidence type="ECO:0000313" key="1">
    <source>
        <dbReference type="EMBL" id="GBL92575.1"/>
    </source>
</evidence>
<evidence type="ECO:0000313" key="2">
    <source>
        <dbReference type="Proteomes" id="UP000499080"/>
    </source>
</evidence>
<dbReference type="AlphaFoldDB" id="A0A4Y2BMD9"/>
<keyword evidence="2" id="KW-1185">Reference proteome</keyword>
<protein>
    <submittedName>
        <fullName evidence="1">Uncharacterized protein</fullName>
    </submittedName>
</protein>
<comment type="caution">
    <text evidence="1">The sequence shown here is derived from an EMBL/GenBank/DDBJ whole genome shotgun (WGS) entry which is preliminary data.</text>
</comment>
<proteinExistence type="predicted"/>
<dbReference type="EMBL" id="BGPR01000087">
    <property type="protein sequence ID" value="GBL92575.1"/>
    <property type="molecule type" value="Genomic_DNA"/>
</dbReference>
<organism evidence="1 2">
    <name type="scientific">Araneus ventricosus</name>
    <name type="common">Orbweaver spider</name>
    <name type="synonym">Epeira ventricosa</name>
    <dbReference type="NCBI Taxonomy" id="182803"/>
    <lineage>
        <taxon>Eukaryota</taxon>
        <taxon>Metazoa</taxon>
        <taxon>Ecdysozoa</taxon>
        <taxon>Arthropoda</taxon>
        <taxon>Chelicerata</taxon>
        <taxon>Arachnida</taxon>
        <taxon>Araneae</taxon>
        <taxon>Araneomorphae</taxon>
        <taxon>Entelegynae</taxon>
        <taxon>Araneoidea</taxon>
        <taxon>Araneidae</taxon>
        <taxon>Araneus</taxon>
    </lineage>
</organism>
<name>A0A4Y2BMD9_ARAVE</name>
<reference evidence="1 2" key="1">
    <citation type="journal article" date="2019" name="Sci. Rep.">
        <title>Orb-weaving spider Araneus ventricosus genome elucidates the spidroin gene catalogue.</title>
        <authorList>
            <person name="Kono N."/>
            <person name="Nakamura H."/>
            <person name="Ohtoshi R."/>
            <person name="Moran D.A.P."/>
            <person name="Shinohara A."/>
            <person name="Yoshida Y."/>
            <person name="Fujiwara M."/>
            <person name="Mori M."/>
            <person name="Tomita M."/>
            <person name="Arakawa K."/>
        </authorList>
    </citation>
    <scope>NUCLEOTIDE SEQUENCE [LARGE SCALE GENOMIC DNA]</scope>
</reference>
<sequence>MQEDDGSHRRKNGVVICAARNGGYNAGTTVPDTCRGGRYDQIMAEGDSCVITDIQFFCEDHRPNFIHISRQSDCATDSGGESLSYPSSLQHLSASSIDSISRFSLLAALEIREVEKKEVVTETYRAFFSCHFLSALLSRDSWKSSFIVYKIYISIESASR</sequence>